<dbReference type="GO" id="GO:0005886">
    <property type="term" value="C:plasma membrane"/>
    <property type="evidence" value="ECO:0007669"/>
    <property type="project" value="UniProtKB-SubCell"/>
</dbReference>
<dbReference type="InterPro" id="IPR000160">
    <property type="entry name" value="GGDEF_dom"/>
</dbReference>
<evidence type="ECO:0000313" key="7">
    <source>
        <dbReference type="EMBL" id="SDS42196.1"/>
    </source>
</evidence>
<evidence type="ECO:0000256" key="3">
    <source>
        <dbReference type="ARBA" id="ARBA00012528"/>
    </source>
</evidence>
<dbReference type="Pfam" id="PF20966">
    <property type="entry name" value="MASE6"/>
    <property type="match status" value="1"/>
</dbReference>
<comment type="catalytic activity">
    <reaction evidence="4">
        <text>2 GTP = 3',3'-c-di-GMP + 2 diphosphate</text>
        <dbReference type="Rhea" id="RHEA:24898"/>
        <dbReference type="ChEBI" id="CHEBI:33019"/>
        <dbReference type="ChEBI" id="CHEBI:37565"/>
        <dbReference type="ChEBI" id="CHEBI:58805"/>
        <dbReference type="EC" id="2.7.7.65"/>
    </reaction>
</comment>
<evidence type="ECO:0000256" key="1">
    <source>
        <dbReference type="ARBA" id="ARBA00001946"/>
    </source>
</evidence>
<proteinExistence type="predicted"/>
<dbReference type="InterPro" id="IPR029787">
    <property type="entry name" value="Nucleotide_cyclase"/>
</dbReference>
<dbReference type="NCBIfam" id="TIGR00254">
    <property type="entry name" value="GGDEF"/>
    <property type="match status" value="1"/>
</dbReference>
<gene>
    <name evidence="7" type="ORF">SAMN05216271_1886</name>
</gene>
<dbReference type="Pfam" id="PF00990">
    <property type="entry name" value="GGDEF"/>
    <property type="match status" value="1"/>
</dbReference>
<dbReference type="InterPro" id="IPR043128">
    <property type="entry name" value="Rev_trsase/Diguanyl_cyclase"/>
</dbReference>
<accession>A0A1H1S374</accession>
<feature type="transmembrane region" description="Helical" evidence="5">
    <location>
        <begin position="116"/>
        <end position="134"/>
    </location>
</feature>
<dbReference type="EC" id="2.7.7.65" evidence="3"/>
<feature type="domain" description="GGDEF" evidence="6">
    <location>
        <begin position="207"/>
        <end position="341"/>
    </location>
</feature>
<feature type="transmembrane region" description="Helical" evidence="5">
    <location>
        <begin position="140"/>
        <end position="162"/>
    </location>
</feature>
<dbReference type="InterPro" id="IPR050469">
    <property type="entry name" value="Diguanylate_Cyclase"/>
</dbReference>
<dbReference type="SMART" id="SM00267">
    <property type="entry name" value="GGDEF"/>
    <property type="match status" value="1"/>
</dbReference>
<feature type="transmembrane region" description="Helical" evidence="5">
    <location>
        <begin position="66"/>
        <end position="86"/>
    </location>
</feature>
<dbReference type="AlphaFoldDB" id="A0A1H1S374"/>
<comment type="subcellular location">
    <subcellularLocation>
        <location evidence="2">Cell inner membrane</location>
    </subcellularLocation>
</comment>
<evidence type="ECO:0000313" key="8">
    <source>
        <dbReference type="Proteomes" id="UP000243413"/>
    </source>
</evidence>
<reference evidence="8" key="1">
    <citation type="submission" date="2016-10" db="EMBL/GenBank/DDBJ databases">
        <authorList>
            <person name="Varghese N."/>
            <person name="Submissions S."/>
        </authorList>
    </citation>
    <scope>NUCLEOTIDE SEQUENCE [LARGE SCALE GENOMIC DNA]</scope>
    <source>
        <strain evidence="8">JCM 14963</strain>
    </source>
</reference>
<dbReference type="Proteomes" id="UP000243413">
    <property type="component" value="Chromosome I"/>
</dbReference>
<dbReference type="EMBL" id="LT629763">
    <property type="protein sequence ID" value="SDS42196.1"/>
    <property type="molecule type" value="Genomic_DNA"/>
</dbReference>
<dbReference type="InterPro" id="IPR048435">
    <property type="entry name" value="MASE6"/>
</dbReference>
<evidence type="ECO:0000259" key="6">
    <source>
        <dbReference type="PROSITE" id="PS50887"/>
    </source>
</evidence>
<dbReference type="RefSeq" id="WP_092285995.1">
    <property type="nucleotide sequence ID" value="NZ_LT629763.1"/>
</dbReference>
<name>A0A1H1S374_9GAMM</name>
<keyword evidence="5" id="KW-1133">Transmembrane helix</keyword>
<dbReference type="Gene3D" id="3.30.70.270">
    <property type="match status" value="1"/>
</dbReference>
<dbReference type="FunFam" id="3.30.70.270:FF:000001">
    <property type="entry name" value="Diguanylate cyclase domain protein"/>
    <property type="match status" value="1"/>
</dbReference>
<evidence type="ECO:0000256" key="2">
    <source>
        <dbReference type="ARBA" id="ARBA00004533"/>
    </source>
</evidence>
<dbReference type="SUPFAM" id="SSF55073">
    <property type="entry name" value="Nucleotide cyclase"/>
    <property type="match status" value="1"/>
</dbReference>
<sequence length="350" mass="38418">MPEQLEQDQSHRRSVLRALLWLTLGCGLIFAGLNVARGLYLLASLEVLYALFALCLLPVVATTRHLVAWTVAYLVPFFCIMVFALLLPNTSFTVFAWIQTIPIISYLLLGLRGGLWMSLCFITAAVVAFNVRYVTGEHALNGLIVTNLAFSSLAVMLFSHIYESSRVRNERRLIELAGTDSLTGIANRMRLNEEFQRLRSQAERSAMALSLVVLDLDFFKRVNDQYGHDVGDKALQHAATMLANRLRGSDLACRLGGEEFALLLLGADHAQAARLADQLRQQLYSAPLLVASGRSLQISFSGGVATLAQDGDDLSALLKVADRRMYEAKALGRNRIVAATALPPAVDAPN</sequence>
<feature type="transmembrane region" description="Helical" evidence="5">
    <location>
        <begin position="39"/>
        <end position="59"/>
    </location>
</feature>
<keyword evidence="5" id="KW-0472">Membrane</keyword>
<keyword evidence="5" id="KW-0812">Transmembrane</keyword>
<evidence type="ECO:0000256" key="4">
    <source>
        <dbReference type="ARBA" id="ARBA00034247"/>
    </source>
</evidence>
<dbReference type="OrthoDB" id="9812260at2"/>
<dbReference type="GO" id="GO:0052621">
    <property type="term" value="F:diguanylate cyclase activity"/>
    <property type="evidence" value="ECO:0007669"/>
    <property type="project" value="UniProtKB-EC"/>
</dbReference>
<feature type="transmembrane region" description="Helical" evidence="5">
    <location>
        <begin position="15"/>
        <end position="33"/>
    </location>
</feature>
<dbReference type="PANTHER" id="PTHR45138:SF9">
    <property type="entry name" value="DIGUANYLATE CYCLASE DGCM-RELATED"/>
    <property type="match status" value="1"/>
</dbReference>
<dbReference type="PANTHER" id="PTHR45138">
    <property type="entry name" value="REGULATORY COMPONENTS OF SENSORY TRANSDUCTION SYSTEM"/>
    <property type="match status" value="1"/>
</dbReference>
<comment type="cofactor">
    <cofactor evidence="1">
        <name>Mg(2+)</name>
        <dbReference type="ChEBI" id="CHEBI:18420"/>
    </cofactor>
</comment>
<dbReference type="STRING" id="472181.SAMN05216271_1886"/>
<evidence type="ECO:0000256" key="5">
    <source>
        <dbReference type="SAM" id="Phobius"/>
    </source>
</evidence>
<dbReference type="PROSITE" id="PS50887">
    <property type="entry name" value="GGDEF"/>
    <property type="match status" value="1"/>
</dbReference>
<dbReference type="CDD" id="cd01949">
    <property type="entry name" value="GGDEF"/>
    <property type="match status" value="1"/>
</dbReference>
<organism evidence="7 8">
    <name type="scientific">Halopseudomonas sabulinigri</name>
    <dbReference type="NCBI Taxonomy" id="472181"/>
    <lineage>
        <taxon>Bacteria</taxon>
        <taxon>Pseudomonadati</taxon>
        <taxon>Pseudomonadota</taxon>
        <taxon>Gammaproteobacteria</taxon>
        <taxon>Pseudomonadales</taxon>
        <taxon>Pseudomonadaceae</taxon>
        <taxon>Halopseudomonas</taxon>
    </lineage>
</organism>
<protein>
    <recommendedName>
        <fullName evidence="3">diguanylate cyclase</fullName>
        <ecNumber evidence="3">2.7.7.65</ecNumber>
    </recommendedName>
</protein>